<dbReference type="AlphaFoldDB" id="A0A183F8K0"/>
<dbReference type="WBParaSite" id="HPBE_0000249201-mRNA-1">
    <property type="protein sequence ID" value="HPBE_0000249201-mRNA-1"/>
    <property type="gene ID" value="HPBE_0000249201"/>
</dbReference>
<protein>
    <submittedName>
        <fullName evidence="1 3">Uncharacterized protein</fullName>
    </submittedName>
</protein>
<name>A0A183F8K0_HELPZ</name>
<accession>A0A3P7UU35</accession>
<reference evidence="3" key="2">
    <citation type="submission" date="2019-09" db="UniProtKB">
        <authorList>
            <consortium name="WormBaseParasite"/>
        </authorList>
    </citation>
    <scope>IDENTIFICATION</scope>
</reference>
<dbReference type="Proteomes" id="UP000050761">
    <property type="component" value="Unassembled WGS sequence"/>
</dbReference>
<proteinExistence type="predicted"/>
<accession>A0A183F8K0</accession>
<reference evidence="1 2" key="1">
    <citation type="submission" date="2018-11" db="EMBL/GenBank/DDBJ databases">
        <authorList>
            <consortium name="Pathogen Informatics"/>
        </authorList>
    </citation>
    <scope>NUCLEOTIDE SEQUENCE [LARGE SCALE GENOMIC DNA]</scope>
</reference>
<evidence type="ECO:0000313" key="1">
    <source>
        <dbReference type="EMBL" id="VDO25677.1"/>
    </source>
</evidence>
<evidence type="ECO:0000313" key="2">
    <source>
        <dbReference type="Proteomes" id="UP000050761"/>
    </source>
</evidence>
<gene>
    <name evidence="1" type="ORF">HPBE_LOCUS2493</name>
</gene>
<sequence>MYVQPTKVEEALLPMTSSPVRFCERKLAARDVDGVFSSVDISVLSVSRSYTGFENVVDPGSEEAIWCMLYSIG</sequence>
<evidence type="ECO:0000313" key="3">
    <source>
        <dbReference type="WBParaSite" id="HPBE_0000249201-mRNA-1"/>
    </source>
</evidence>
<dbReference type="EMBL" id="UZAH01003832">
    <property type="protein sequence ID" value="VDO25677.1"/>
    <property type="molecule type" value="Genomic_DNA"/>
</dbReference>
<organism evidence="2 3">
    <name type="scientific">Heligmosomoides polygyrus</name>
    <name type="common">Parasitic roundworm</name>
    <dbReference type="NCBI Taxonomy" id="6339"/>
    <lineage>
        <taxon>Eukaryota</taxon>
        <taxon>Metazoa</taxon>
        <taxon>Ecdysozoa</taxon>
        <taxon>Nematoda</taxon>
        <taxon>Chromadorea</taxon>
        <taxon>Rhabditida</taxon>
        <taxon>Rhabditina</taxon>
        <taxon>Rhabditomorpha</taxon>
        <taxon>Strongyloidea</taxon>
        <taxon>Heligmosomidae</taxon>
        <taxon>Heligmosomoides</taxon>
    </lineage>
</organism>
<keyword evidence="2" id="KW-1185">Reference proteome</keyword>